<evidence type="ECO:0000313" key="11">
    <source>
        <dbReference type="Proteomes" id="UP001205890"/>
    </source>
</evidence>
<dbReference type="InterPro" id="IPR050490">
    <property type="entry name" value="Bact_solute-bd_prot1"/>
</dbReference>
<dbReference type="Proteomes" id="UP001205890">
    <property type="component" value="Unassembled WGS sequence"/>
</dbReference>
<keyword evidence="4" id="KW-0762">Sugar transport</keyword>
<sequence length="411" mass="43754">MKHSASVLALAMGLGWSGMAVAQEMKAEVIHWWTSGGESAAVKVFADQFQKAGGTWVDTAIAGGANARTAAINRTVGGTPPAMMQFNTGKQFDELVENGLLNDVEAVAAEQKWKDKIPPAILAATVRNGKMYAVPVNIHGQNWLFYNTDVLAKVGAQEPKSFDDLFPILDKVKAAGLIPLAFSGQKTWERNLFNAVMLGQGGAKLWLSVYGDKDPAAVKSAEFKNVAETYAKLRNYVDAGAPGRNWNDATALVIQGKAGFQIMGDWAKGEFIAAGKTAGKEYGCVVLSKAGGGYAMGGDVFAFPKTKDANTLKAQAVLEKVLLDPTTQIEFNNKKGSIPVRLDVDTSSMDVCAQKGAKMVADKNQQAPAQELLTPPAVTGAVEDVISSFWNTPGQSVETFQDKFAAALKSI</sequence>
<keyword evidence="6" id="KW-0574">Periplasm</keyword>
<evidence type="ECO:0000256" key="5">
    <source>
        <dbReference type="ARBA" id="ARBA00022729"/>
    </source>
</evidence>
<feature type="signal peptide" evidence="9">
    <location>
        <begin position="1"/>
        <end position="22"/>
    </location>
</feature>
<comment type="similarity">
    <text evidence="2">Belongs to the bacterial solute-binding protein 1 family.</text>
</comment>
<reference evidence="10 11" key="1">
    <citation type="submission" date="2022-07" db="EMBL/GenBank/DDBJ databases">
        <authorList>
            <person name="Li W.-J."/>
            <person name="Deng Q.-Q."/>
        </authorList>
    </citation>
    <scope>NUCLEOTIDE SEQUENCE [LARGE SCALE GENOMIC DNA]</scope>
    <source>
        <strain evidence="10 11">SYSU M60028</strain>
    </source>
</reference>
<evidence type="ECO:0000256" key="7">
    <source>
        <dbReference type="ARBA" id="ARBA00049629"/>
    </source>
</evidence>
<feature type="chain" id="PRO_5045916396" description="Probable sugar-binding periplasmic protein" evidence="9">
    <location>
        <begin position="23"/>
        <end position="411"/>
    </location>
</feature>
<comment type="function">
    <text evidence="7">Part of a binding-protein-dependent transport system for a sugar.</text>
</comment>
<comment type="subcellular location">
    <subcellularLocation>
        <location evidence="1">Periplasm</location>
    </subcellularLocation>
</comment>
<dbReference type="EMBL" id="JANCLU010000006">
    <property type="protein sequence ID" value="MCP8938549.1"/>
    <property type="molecule type" value="Genomic_DNA"/>
</dbReference>
<dbReference type="Gene3D" id="3.40.190.10">
    <property type="entry name" value="Periplasmic binding protein-like II"/>
    <property type="match status" value="2"/>
</dbReference>
<keyword evidence="11" id="KW-1185">Reference proteome</keyword>
<evidence type="ECO:0000256" key="4">
    <source>
        <dbReference type="ARBA" id="ARBA00022597"/>
    </source>
</evidence>
<evidence type="ECO:0000256" key="8">
    <source>
        <dbReference type="ARBA" id="ARBA00049753"/>
    </source>
</evidence>
<organism evidence="10 11">
    <name type="scientific">Alsobacter ponti</name>
    <dbReference type="NCBI Taxonomy" id="2962936"/>
    <lineage>
        <taxon>Bacteria</taxon>
        <taxon>Pseudomonadati</taxon>
        <taxon>Pseudomonadota</taxon>
        <taxon>Alphaproteobacteria</taxon>
        <taxon>Hyphomicrobiales</taxon>
        <taxon>Alsobacteraceae</taxon>
        <taxon>Alsobacter</taxon>
    </lineage>
</organism>
<proteinExistence type="inferred from homology"/>
<name>A0ABT1LAN6_9HYPH</name>
<evidence type="ECO:0000256" key="9">
    <source>
        <dbReference type="SAM" id="SignalP"/>
    </source>
</evidence>
<keyword evidence="5 9" id="KW-0732">Signal</keyword>
<comment type="caution">
    <text evidence="10">The sequence shown here is derived from an EMBL/GenBank/DDBJ whole genome shotgun (WGS) entry which is preliminary data.</text>
</comment>
<dbReference type="InterPro" id="IPR006059">
    <property type="entry name" value="SBP"/>
</dbReference>
<evidence type="ECO:0000313" key="10">
    <source>
        <dbReference type="EMBL" id="MCP8938549.1"/>
    </source>
</evidence>
<evidence type="ECO:0000256" key="3">
    <source>
        <dbReference type="ARBA" id="ARBA00022448"/>
    </source>
</evidence>
<protein>
    <recommendedName>
        <fullName evidence="8">Probable sugar-binding periplasmic protein</fullName>
    </recommendedName>
</protein>
<dbReference type="Pfam" id="PF01547">
    <property type="entry name" value="SBP_bac_1"/>
    <property type="match status" value="1"/>
</dbReference>
<keyword evidence="3" id="KW-0813">Transport</keyword>
<accession>A0ABT1LAN6</accession>
<dbReference type="RefSeq" id="WP_254740588.1">
    <property type="nucleotide sequence ID" value="NZ_JANCLU010000006.1"/>
</dbReference>
<evidence type="ECO:0000256" key="1">
    <source>
        <dbReference type="ARBA" id="ARBA00004418"/>
    </source>
</evidence>
<dbReference type="SUPFAM" id="SSF53850">
    <property type="entry name" value="Periplasmic binding protein-like II"/>
    <property type="match status" value="1"/>
</dbReference>
<gene>
    <name evidence="10" type="ORF">NK718_08485</name>
</gene>
<dbReference type="PANTHER" id="PTHR43649">
    <property type="entry name" value="ARABINOSE-BINDING PROTEIN-RELATED"/>
    <property type="match status" value="1"/>
</dbReference>
<evidence type="ECO:0000256" key="2">
    <source>
        <dbReference type="ARBA" id="ARBA00008520"/>
    </source>
</evidence>
<evidence type="ECO:0000256" key="6">
    <source>
        <dbReference type="ARBA" id="ARBA00022764"/>
    </source>
</evidence>
<dbReference type="PANTHER" id="PTHR43649:SF28">
    <property type="entry name" value="BINDING PROTEIN COMPONENT OF ABC SUGAR TRANSPORTER-RELATED"/>
    <property type="match status" value="1"/>
</dbReference>